<dbReference type="Proteomes" id="UP001295684">
    <property type="component" value="Unassembled WGS sequence"/>
</dbReference>
<dbReference type="GO" id="GO:0006270">
    <property type="term" value="P:DNA replication initiation"/>
    <property type="evidence" value="ECO:0007669"/>
    <property type="project" value="InterPro"/>
</dbReference>
<dbReference type="AlphaFoldDB" id="A0AAD1U200"/>
<accession>A0AAD1U200</accession>
<dbReference type="InterPro" id="IPR003874">
    <property type="entry name" value="CDC45"/>
</dbReference>
<evidence type="ECO:0000256" key="1">
    <source>
        <dbReference type="ARBA" id="ARBA00004123"/>
    </source>
</evidence>
<dbReference type="Pfam" id="PF02724">
    <property type="entry name" value="CDC45"/>
    <property type="match status" value="1"/>
</dbReference>
<dbReference type="GO" id="GO:0003688">
    <property type="term" value="F:DNA replication origin binding"/>
    <property type="evidence" value="ECO:0007669"/>
    <property type="project" value="TreeGrafter"/>
</dbReference>
<keyword evidence="3" id="KW-0235">DNA replication</keyword>
<dbReference type="GO" id="GO:0031261">
    <property type="term" value="C:DNA replication preinitiation complex"/>
    <property type="evidence" value="ECO:0007669"/>
    <property type="project" value="TreeGrafter"/>
</dbReference>
<dbReference type="GO" id="GO:0000727">
    <property type="term" value="P:double-strand break repair via break-induced replication"/>
    <property type="evidence" value="ECO:0007669"/>
    <property type="project" value="TreeGrafter"/>
</dbReference>
<feature type="compositionally biased region" description="Basic and acidic residues" evidence="6">
    <location>
        <begin position="170"/>
        <end position="190"/>
    </location>
</feature>
<evidence type="ECO:0000313" key="8">
    <source>
        <dbReference type="Proteomes" id="UP001295684"/>
    </source>
</evidence>
<comment type="subcellular location">
    <subcellularLocation>
        <location evidence="1">Nucleus</location>
    </subcellularLocation>
</comment>
<evidence type="ECO:0000256" key="2">
    <source>
        <dbReference type="ARBA" id="ARBA00010727"/>
    </source>
</evidence>
<dbReference type="GO" id="GO:0003682">
    <property type="term" value="F:chromatin binding"/>
    <property type="evidence" value="ECO:0007669"/>
    <property type="project" value="TreeGrafter"/>
</dbReference>
<evidence type="ECO:0000256" key="3">
    <source>
        <dbReference type="ARBA" id="ARBA00022705"/>
    </source>
</evidence>
<gene>
    <name evidence="7" type="ORF">ECRASSUSDP1_LOCUS2037</name>
</gene>
<protein>
    <submittedName>
        <fullName evidence="7">Uncharacterized protein</fullName>
    </submittedName>
</protein>
<evidence type="ECO:0000256" key="4">
    <source>
        <dbReference type="ARBA" id="ARBA00023242"/>
    </source>
</evidence>
<keyword evidence="5" id="KW-0131">Cell cycle</keyword>
<dbReference type="GO" id="GO:0003697">
    <property type="term" value="F:single-stranded DNA binding"/>
    <property type="evidence" value="ECO:0007669"/>
    <property type="project" value="TreeGrafter"/>
</dbReference>
<comment type="caution">
    <text evidence="7">The sequence shown here is derived from an EMBL/GenBank/DDBJ whole genome shotgun (WGS) entry which is preliminary data.</text>
</comment>
<dbReference type="PANTHER" id="PTHR10507">
    <property type="entry name" value="CDC45-RELATED PROTEIN"/>
    <property type="match status" value="1"/>
</dbReference>
<dbReference type="PANTHER" id="PTHR10507:SF0">
    <property type="entry name" value="CELL DIVISION CONTROL PROTEIN 45 HOMOLOG"/>
    <property type="match status" value="1"/>
</dbReference>
<evidence type="ECO:0000256" key="6">
    <source>
        <dbReference type="SAM" id="MobiDB-lite"/>
    </source>
</evidence>
<keyword evidence="4" id="KW-0539">Nucleus</keyword>
<comment type="similarity">
    <text evidence="2">Belongs to the CDC45 family.</text>
</comment>
<sequence>MLINQEDLAKLWNDLTACSGEGCTIKIFVANNCDALSAFKILTNLLAESSISYSCKPVFSYSDIYEGITKESLPEEIKSLIFLNCGAKIDFTEQWFYQGDSDIKTYIFDSARPILHNNVLTTKGVYVVDFGDIQIEDCPEDKDIQAFNDPEGEGDNDSCVDGEKEYEMLINGGKDEKEPKEESKEETKELDPEEDDFNIDEIGKKRRREEDTQEDDKSKRKKRYQEYYSGEYFTTCCSYFTYCLGVHLNKQSVEFFWLWILGLTDQFIHSKISHEEYLREYEKCKKDFLLISDQNFNQENNSHNFNQSGEGAEGGLQFDNKGYFYKNVDLDTENFTVGSIIPSQEFRFMFLRSWSLYEAAKNSEYIAIKLKLWQDAGKGELARFLLTLGIPEHEYTQKYKFMSPKYKKMLQEKGAEVGSKFGLDDLLFSSFVRQINNKTQMNAADIVYIVTSLMESPKPVMIDKIPGEGNLEDIHKHLEAFDPENFSIKDFRENQIDNFWSAYDSLDNKNFDLISCGVNMSKEYQKGLISLGSSIIMNKKVNPCTFFRYAIVSNDVLAEVKLFHHPLAIQKLALFVMEAYLSTRKVKDPKPMVLAVKNSMKDVYLCAGVLGRQNTYIKSRNDFGDQFRDAAEKIESNFNHDGFDTSLIEIKAANFDEFLDELLTF</sequence>
<organism evidence="7 8">
    <name type="scientific">Euplotes crassus</name>
    <dbReference type="NCBI Taxonomy" id="5936"/>
    <lineage>
        <taxon>Eukaryota</taxon>
        <taxon>Sar</taxon>
        <taxon>Alveolata</taxon>
        <taxon>Ciliophora</taxon>
        <taxon>Intramacronucleata</taxon>
        <taxon>Spirotrichea</taxon>
        <taxon>Hypotrichia</taxon>
        <taxon>Euplotida</taxon>
        <taxon>Euplotidae</taxon>
        <taxon>Moneuplotes</taxon>
    </lineage>
</organism>
<evidence type="ECO:0000313" key="7">
    <source>
        <dbReference type="EMBL" id="CAI2360732.1"/>
    </source>
</evidence>
<name>A0AAD1U200_EUPCR</name>
<proteinExistence type="inferred from homology"/>
<evidence type="ECO:0000256" key="5">
    <source>
        <dbReference type="ARBA" id="ARBA00023306"/>
    </source>
</evidence>
<reference evidence="7" key="1">
    <citation type="submission" date="2023-07" db="EMBL/GenBank/DDBJ databases">
        <authorList>
            <consortium name="AG Swart"/>
            <person name="Singh M."/>
            <person name="Singh A."/>
            <person name="Seah K."/>
            <person name="Emmerich C."/>
        </authorList>
    </citation>
    <scope>NUCLEOTIDE SEQUENCE</scope>
    <source>
        <strain evidence="7">DP1</strain>
    </source>
</reference>
<dbReference type="GO" id="GO:1902977">
    <property type="term" value="P:mitotic DNA replication preinitiation complex assembly"/>
    <property type="evidence" value="ECO:0007669"/>
    <property type="project" value="TreeGrafter"/>
</dbReference>
<keyword evidence="8" id="KW-1185">Reference proteome</keyword>
<dbReference type="EMBL" id="CAMPGE010001929">
    <property type="protein sequence ID" value="CAI2360732.1"/>
    <property type="molecule type" value="Genomic_DNA"/>
</dbReference>
<feature type="region of interest" description="Disordered" evidence="6">
    <location>
        <begin position="170"/>
        <end position="221"/>
    </location>
</feature>